<name>A0A2P7SCL0_9HYPH</name>
<dbReference type="AlphaFoldDB" id="A0A2P7SCL0"/>
<dbReference type="InterPro" id="IPR000836">
    <property type="entry name" value="PRTase_dom"/>
</dbReference>
<dbReference type="GO" id="GO:0016757">
    <property type="term" value="F:glycosyltransferase activity"/>
    <property type="evidence" value="ECO:0007669"/>
    <property type="project" value="UniProtKB-KW"/>
</dbReference>
<organism evidence="2 3">
    <name type="scientific">Pseudaminobacter soli</name>
    <name type="common">ex Li et al. 2025</name>
    <dbReference type="NCBI Taxonomy" id="1295366"/>
    <lineage>
        <taxon>Bacteria</taxon>
        <taxon>Pseudomonadati</taxon>
        <taxon>Pseudomonadota</taxon>
        <taxon>Alphaproteobacteria</taxon>
        <taxon>Hyphomicrobiales</taxon>
        <taxon>Phyllobacteriaceae</taxon>
        <taxon>Pseudaminobacter</taxon>
    </lineage>
</organism>
<dbReference type="Pfam" id="PF00156">
    <property type="entry name" value="Pribosyltran"/>
    <property type="match status" value="1"/>
</dbReference>
<keyword evidence="2" id="KW-0328">Glycosyltransferase</keyword>
<dbReference type="RefSeq" id="WP_106724577.1">
    <property type="nucleotide sequence ID" value="NZ_PXYL01000006.1"/>
</dbReference>
<keyword evidence="3" id="KW-1185">Reference proteome</keyword>
<comment type="caution">
    <text evidence="2">The sequence shown here is derived from an EMBL/GenBank/DDBJ whole genome shotgun (WGS) entry which is preliminary data.</text>
</comment>
<evidence type="ECO:0000259" key="1">
    <source>
        <dbReference type="Pfam" id="PF00156"/>
    </source>
</evidence>
<dbReference type="OrthoDB" id="9810066at2"/>
<dbReference type="CDD" id="cd06223">
    <property type="entry name" value="PRTases_typeI"/>
    <property type="match status" value="1"/>
</dbReference>
<dbReference type="Gene3D" id="3.30.1310.20">
    <property type="entry name" value="PRTase-like"/>
    <property type="match status" value="1"/>
</dbReference>
<dbReference type="SUPFAM" id="SSF53271">
    <property type="entry name" value="PRTase-like"/>
    <property type="match status" value="1"/>
</dbReference>
<sequence>MFRNRQDAGRRLAGELAKLGLADAIVLALPRGGVPVGAEIALELNAPLDVVIVRKIGAPDNPELAVGAIVDGNPPDIVLNRDIVEGYGLDDDQLRVLIDRERPELERRRLVYREGREPLPVAGKTAIVVDDGAATGATMKVALRSMNRRSTLETIAALPVAPPETVMELSREADRVVCISQPAHFLALAYHYLHFPQLTDQEVVDLLRKFRPQDTG</sequence>
<feature type="domain" description="Phosphoribosyltransferase" evidence="1">
    <location>
        <begin position="7"/>
        <end position="180"/>
    </location>
</feature>
<evidence type="ECO:0000313" key="2">
    <source>
        <dbReference type="EMBL" id="PSJ60244.1"/>
    </source>
</evidence>
<dbReference type="Proteomes" id="UP000240653">
    <property type="component" value="Unassembled WGS sequence"/>
</dbReference>
<gene>
    <name evidence="2" type="ORF">C7I85_13820</name>
</gene>
<evidence type="ECO:0000313" key="3">
    <source>
        <dbReference type="Proteomes" id="UP000240653"/>
    </source>
</evidence>
<proteinExistence type="predicted"/>
<dbReference type="Gene3D" id="3.40.50.2020">
    <property type="match status" value="1"/>
</dbReference>
<keyword evidence="2" id="KW-0808">Transferase</keyword>
<protein>
    <submittedName>
        <fullName evidence="2">Phosphoribosyltransferase</fullName>
    </submittedName>
</protein>
<dbReference type="EMBL" id="PXYL01000006">
    <property type="protein sequence ID" value="PSJ60244.1"/>
    <property type="molecule type" value="Genomic_DNA"/>
</dbReference>
<dbReference type="InterPro" id="IPR029057">
    <property type="entry name" value="PRTase-like"/>
</dbReference>
<accession>A0A2P7SCL0</accession>
<reference evidence="2 3" key="1">
    <citation type="submission" date="2018-03" db="EMBL/GenBank/DDBJ databases">
        <title>The draft genome of Mesorhizobium soli JCM 19897.</title>
        <authorList>
            <person name="Li L."/>
            <person name="Liu L."/>
            <person name="Liang L."/>
            <person name="Wang T."/>
            <person name="Zhang X."/>
        </authorList>
    </citation>
    <scope>NUCLEOTIDE SEQUENCE [LARGE SCALE GENOMIC DNA]</scope>
    <source>
        <strain evidence="2 3">JCM 19897</strain>
    </source>
</reference>